<dbReference type="EMBL" id="BQKE01000001">
    <property type="protein sequence ID" value="GJM60391.1"/>
    <property type="molecule type" value="Genomic_DNA"/>
</dbReference>
<comment type="caution">
    <text evidence="3">The sequence shown here is derived from an EMBL/GenBank/DDBJ whole genome shotgun (WGS) entry which is preliminary data.</text>
</comment>
<dbReference type="AlphaFoldDB" id="A0AAN4VWN5"/>
<feature type="coiled-coil region" evidence="1">
    <location>
        <begin position="36"/>
        <end position="168"/>
    </location>
</feature>
<keyword evidence="2" id="KW-0812">Transmembrane</keyword>
<reference evidence="3 4" key="1">
    <citation type="submission" date="2021-12" db="EMBL/GenBank/DDBJ databases">
        <title>Genome sequencing of bacteria with rrn-lacking chromosome and rrn-plasmid.</title>
        <authorList>
            <person name="Anda M."/>
            <person name="Iwasaki W."/>
        </authorList>
    </citation>
    <scope>NUCLEOTIDE SEQUENCE [LARGE SCALE GENOMIC DNA]</scope>
    <source>
        <strain evidence="3 4">NBRC 15940</strain>
    </source>
</reference>
<evidence type="ECO:0000256" key="2">
    <source>
        <dbReference type="SAM" id="Phobius"/>
    </source>
</evidence>
<keyword evidence="4" id="KW-1185">Reference proteome</keyword>
<accession>A0AAN4VWN5</accession>
<keyword evidence="2" id="KW-1133">Transmembrane helix</keyword>
<feature type="transmembrane region" description="Helical" evidence="2">
    <location>
        <begin position="12"/>
        <end position="31"/>
    </location>
</feature>
<name>A0AAN4VWN5_9BACT</name>
<keyword evidence="2" id="KW-0472">Membrane</keyword>
<keyword evidence="1" id="KW-0175">Coiled coil</keyword>
<proteinExistence type="predicted"/>
<sequence>MSEEKKGGANLMPVVIVLAVLLVASLGYIFYLHKVNTVSQEELAQSQKNVEVLQADLDNKIAEIQELGGNVEDLQAIRAQLEEEKSTLENKNSVTTRQLMEFQNKAEGYRELLLRKEKEIAKLKQINDQLVTENVELKEEKNELNRNIKNLNAEREKLNDKVAFASRLKTKDLEVFAVSDNGKEREGSEFRQRHLDKLKVSFQIAENKVAPVGGRDIMIRLIDENDNVLFDVSKGGGTFMYNGRETFYTEKQNILFDNSKQSLTFVYDKGSEYDKGKYILEVFTDDYKMGEIPFSVR</sequence>
<organism evidence="3 4">
    <name type="scientific">Persicobacter diffluens</name>
    <dbReference type="NCBI Taxonomy" id="981"/>
    <lineage>
        <taxon>Bacteria</taxon>
        <taxon>Pseudomonadati</taxon>
        <taxon>Bacteroidota</taxon>
        <taxon>Cytophagia</taxon>
        <taxon>Cytophagales</taxon>
        <taxon>Persicobacteraceae</taxon>
        <taxon>Persicobacter</taxon>
    </lineage>
</organism>
<dbReference type="Gene3D" id="1.10.287.1490">
    <property type="match status" value="1"/>
</dbReference>
<dbReference type="Proteomes" id="UP001310022">
    <property type="component" value="Unassembled WGS sequence"/>
</dbReference>
<gene>
    <name evidence="3" type="ORF">PEDI_09430</name>
</gene>
<evidence type="ECO:0000256" key="1">
    <source>
        <dbReference type="SAM" id="Coils"/>
    </source>
</evidence>
<evidence type="ECO:0000313" key="4">
    <source>
        <dbReference type="Proteomes" id="UP001310022"/>
    </source>
</evidence>
<protein>
    <recommendedName>
        <fullName evidence="5">Chromosome segregation protein SMC</fullName>
    </recommendedName>
</protein>
<evidence type="ECO:0008006" key="5">
    <source>
        <dbReference type="Google" id="ProtNLM"/>
    </source>
</evidence>
<evidence type="ECO:0000313" key="3">
    <source>
        <dbReference type="EMBL" id="GJM60391.1"/>
    </source>
</evidence>